<evidence type="ECO:0000313" key="3">
    <source>
        <dbReference type="Proteomes" id="UP000199672"/>
    </source>
</evidence>
<sequence length="138" mass="16367">MRPKIIEGKRHSDHRGTLFYNNDFDVSEVKRIYVIENENNEVLRRWQGHKVEQRWFSAIKGKVKIELIKIDNWNKPSHKLKSISFVIDDKELKILYVPAGYVSSIQSIEDGSKLLVMADYLLGEINDDYKFESNYFER</sequence>
<name>A0A1I1URQ6_9FLAO</name>
<accession>A0A1I1URQ6</accession>
<reference evidence="3" key="1">
    <citation type="submission" date="2016-10" db="EMBL/GenBank/DDBJ databases">
        <authorList>
            <person name="Varghese N."/>
            <person name="Submissions S."/>
        </authorList>
    </citation>
    <scope>NUCLEOTIDE SEQUENCE [LARGE SCALE GENOMIC DNA]</scope>
    <source>
        <strain evidence="3">CGMCC 1.10370</strain>
    </source>
</reference>
<dbReference type="EMBL" id="FOMH01000011">
    <property type="protein sequence ID" value="SFD73467.1"/>
    <property type="molecule type" value="Genomic_DNA"/>
</dbReference>
<keyword evidence="3" id="KW-1185">Reference proteome</keyword>
<feature type="domain" description="Sugar 3,4-ketoisomerase QdtA cupin" evidence="1">
    <location>
        <begin position="3"/>
        <end position="124"/>
    </location>
</feature>
<dbReference type="SUPFAM" id="SSF51182">
    <property type="entry name" value="RmlC-like cupins"/>
    <property type="match status" value="1"/>
</dbReference>
<organism evidence="2 3">
    <name type="scientific">Flavobacterium phragmitis</name>
    <dbReference type="NCBI Taxonomy" id="739143"/>
    <lineage>
        <taxon>Bacteria</taxon>
        <taxon>Pseudomonadati</taxon>
        <taxon>Bacteroidota</taxon>
        <taxon>Flavobacteriia</taxon>
        <taxon>Flavobacteriales</taxon>
        <taxon>Flavobacteriaceae</taxon>
        <taxon>Flavobacterium</taxon>
    </lineage>
</organism>
<dbReference type="Pfam" id="PF05523">
    <property type="entry name" value="FdtA"/>
    <property type="match status" value="1"/>
</dbReference>
<dbReference type="Proteomes" id="UP000199672">
    <property type="component" value="Unassembled WGS sequence"/>
</dbReference>
<evidence type="ECO:0000259" key="1">
    <source>
        <dbReference type="Pfam" id="PF05523"/>
    </source>
</evidence>
<dbReference type="Gene3D" id="2.60.120.10">
    <property type="entry name" value="Jelly Rolls"/>
    <property type="match status" value="1"/>
</dbReference>
<evidence type="ECO:0000313" key="2">
    <source>
        <dbReference type="EMBL" id="SFD73467.1"/>
    </source>
</evidence>
<dbReference type="InterPro" id="IPR008894">
    <property type="entry name" value="QdtA_cupin_dom"/>
</dbReference>
<protein>
    <submittedName>
        <fullName evidence="2">WxcM-like, C-terminal</fullName>
    </submittedName>
</protein>
<dbReference type="OrthoDB" id="826649at2"/>
<gene>
    <name evidence="2" type="ORF">SAMN05216297_111151</name>
</gene>
<proteinExistence type="predicted"/>
<dbReference type="AlphaFoldDB" id="A0A1I1URQ6"/>
<dbReference type="InterPro" id="IPR011051">
    <property type="entry name" value="RmlC_Cupin_sf"/>
</dbReference>
<dbReference type="InterPro" id="IPR014710">
    <property type="entry name" value="RmlC-like_jellyroll"/>
</dbReference>
<dbReference type="STRING" id="739143.SAMN05216297_111151"/>
<dbReference type="RefSeq" id="WP_091496595.1">
    <property type="nucleotide sequence ID" value="NZ_FOMH01000011.1"/>
</dbReference>